<accession>A0A2P8CR00</accession>
<dbReference type="InterPro" id="IPR029058">
    <property type="entry name" value="AB_hydrolase_fold"/>
</dbReference>
<feature type="region of interest" description="Disordered" evidence="6">
    <location>
        <begin position="424"/>
        <end position="469"/>
    </location>
</feature>
<dbReference type="InterPro" id="IPR013736">
    <property type="entry name" value="Xaa-Pro_dipept_C"/>
</dbReference>
<dbReference type="GO" id="GO:0005524">
    <property type="term" value="F:ATP binding"/>
    <property type="evidence" value="ECO:0007669"/>
    <property type="project" value="UniProtKB-KW"/>
</dbReference>
<dbReference type="InterPro" id="IPR017871">
    <property type="entry name" value="ABC_transporter-like_CS"/>
</dbReference>
<organism evidence="9 10">
    <name type="scientific">Murinocardiopsis flavida</name>
    <dbReference type="NCBI Taxonomy" id="645275"/>
    <lineage>
        <taxon>Bacteria</taxon>
        <taxon>Bacillati</taxon>
        <taxon>Actinomycetota</taxon>
        <taxon>Actinomycetes</taxon>
        <taxon>Streptosporangiales</taxon>
        <taxon>Nocardiopsidaceae</taxon>
        <taxon>Murinocardiopsis</taxon>
    </lineage>
</organism>
<protein>
    <submittedName>
        <fullName evidence="9">ABC-2 type transport system ATP-binding protein</fullName>
    </submittedName>
</protein>
<evidence type="ECO:0000256" key="2">
    <source>
        <dbReference type="ARBA" id="ARBA00022448"/>
    </source>
</evidence>
<keyword evidence="5 9" id="KW-0067">ATP-binding</keyword>
<dbReference type="PANTHER" id="PTHR43335:SF4">
    <property type="entry name" value="ABC TRANSPORTER, ATP-BINDING PROTEIN"/>
    <property type="match status" value="1"/>
</dbReference>
<dbReference type="InterPro" id="IPR008979">
    <property type="entry name" value="Galactose-bd-like_sf"/>
</dbReference>
<evidence type="ECO:0000259" key="8">
    <source>
        <dbReference type="PROSITE" id="PS50943"/>
    </source>
</evidence>
<evidence type="ECO:0000256" key="6">
    <source>
        <dbReference type="SAM" id="MobiDB-lite"/>
    </source>
</evidence>
<dbReference type="GO" id="GO:0016887">
    <property type="term" value="F:ATP hydrolysis activity"/>
    <property type="evidence" value="ECO:0007669"/>
    <property type="project" value="InterPro"/>
</dbReference>
<comment type="caution">
    <text evidence="9">The sequence shown here is derived from an EMBL/GenBank/DDBJ whole genome shotgun (WGS) entry which is preliminary data.</text>
</comment>
<dbReference type="InterPro" id="IPR003593">
    <property type="entry name" value="AAA+_ATPase"/>
</dbReference>
<dbReference type="Pfam" id="PF00005">
    <property type="entry name" value="ABC_tran"/>
    <property type="match status" value="1"/>
</dbReference>
<dbReference type="Proteomes" id="UP000240542">
    <property type="component" value="Unassembled WGS sequence"/>
</dbReference>
<dbReference type="PROSITE" id="PS50893">
    <property type="entry name" value="ABC_TRANSPORTER_2"/>
    <property type="match status" value="1"/>
</dbReference>
<name>A0A2P8CR00_9ACTN</name>
<gene>
    <name evidence="9" type="ORF">CLV63_13244</name>
</gene>
<feature type="domain" description="HTH cro/C1-type" evidence="8">
    <location>
        <begin position="285"/>
        <end position="305"/>
    </location>
</feature>
<feature type="compositionally biased region" description="Low complexity" evidence="6">
    <location>
        <begin position="255"/>
        <end position="265"/>
    </location>
</feature>
<dbReference type="EMBL" id="PYGA01000032">
    <property type="protein sequence ID" value="PSK87389.1"/>
    <property type="molecule type" value="Genomic_DNA"/>
</dbReference>
<feature type="region of interest" description="Disordered" evidence="6">
    <location>
        <begin position="674"/>
        <end position="701"/>
    </location>
</feature>
<feature type="domain" description="ABC transporter" evidence="7">
    <location>
        <begin position="694"/>
        <end position="922"/>
    </location>
</feature>
<evidence type="ECO:0000259" key="7">
    <source>
        <dbReference type="PROSITE" id="PS50893"/>
    </source>
</evidence>
<dbReference type="Gene3D" id="2.60.120.260">
    <property type="entry name" value="Galactose-binding domain-like"/>
    <property type="match status" value="1"/>
</dbReference>
<evidence type="ECO:0000256" key="5">
    <source>
        <dbReference type="ARBA" id="ARBA00022840"/>
    </source>
</evidence>
<keyword evidence="2" id="KW-0813">Transport</keyword>
<dbReference type="SMART" id="SM00939">
    <property type="entry name" value="PepX_C"/>
    <property type="match status" value="1"/>
</dbReference>
<proteinExistence type="inferred from homology"/>
<evidence type="ECO:0000313" key="10">
    <source>
        <dbReference type="Proteomes" id="UP000240542"/>
    </source>
</evidence>
<dbReference type="Gene3D" id="3.40.50.1820">
    <property type="entry name" value="alpha/beta hydrolase"/>
    <property type="match status" value="2"/>
</dbReference>
<keyword evidence="3" id="KW-0547">Nucleotide-binding</keyword>
<dbReference type="SUPFAM" id="SSF49785">
    <property type="entry name" value="Galactose-binding domain-like"/>
    <property type="match status" value="1"/>
</dbReference>
<evidence type="ECO:0000256" key="4">
    <source>
        <dbReference type="ARBA" id="ARBA00022801"/>
    </source>
</evidence>
<dbReference type="SUPFAM" id="SSF53474">
    <property type="entry name" value="alpha/beta-Hydrolases"/>
    <property type="match status" value="1"/>
</dbReference>
<dbReference type="InterPro" id="IPR003439">
    <property type="entry name" value="ABC_transporter-like_ATP-bd"/>
</dbReference>
<feature type="compositionally biased region" description="Pro residues" evidence="6">
    <location>
        <begin position="680"/>
        <end position="694"/>
    </location>
</feature>
<dbReference type="PANTHER" id="PTHR43335">
    <property type="entry name" value="ABC TRANSPORTER, ATP-BINDING PROTEIN"/>
    <property type="match status" value="1"/>
</dbReference>
<dbReference type="PROSITE" id="PS50943">
    <property type="entry name" value="HTH_CROC1"/>
    <property type="match status" value="1"/>
</dbReference>
<dbReference type="SUPFAM" id="SSF52540">
    <property type="entry name" value="P-loop containing nucleoside triphosphate hydrolases"/>
    <property type="match status" value="1"/>
</dbReference>
<dbReference type="InterPro" id="IPR001387">
    <property type="entry name" value="Cro/C1-type_HTH"/>
</dbReference>
<evidence type="ECO:0000313" key="9">
    <source>
        <dbReference type="EMBL" id="PSK87389.1"/>
    </source>
</evidence>
<dbReference type="GO" id="GO:0008239">
    <property type="term" value="F:dipeptidyl-peptidase activity"/>
    <property type="evidence" value="ECO:0007669"/>
    <property type="project" value="InterPro"/>
</dbReference>
<sequence length="995" mass="104143">MRQHRPGLRTLVSVKSWLRTRPRWAAPAAVLACLVLVAALGVTVLRAGPAAGFRVSEAMLAVPESPGSDTTIGIDTSFFLPAADDGPMPAVLIAHGFGGNKAKTARQAEALAQEGYAVLTWSARGFGESKGQIALNDPDREVADVSRLIDWLAERPEVAQDRKGDPRVGVTGSSYGGAVTLLSAGYDDRIDAIAPQNTYNDLGDAFFPEATGAGAANGVFKQMWTSLMFTWGGFGDFSGLAEPGAQAPDEEAGETPEPGGEQGAENAPGEQQGSDQDPAEGAPLTPSQQQLAELADKLGVDPDDLADDPDALGKRIRCGFYREEICGLYERVAENQAPTDDIVELLHRNSPASVLDRVSAPTMLVHGKRDSLFTLDQADANIRGLQQNDVPVDVLWLEGGHDGGQYESGYIRERLTSWFDTWLKDEPPDGEPGFTVSRPDGPRGSAARSDEAPVKATAERYTGLTGTTQRDIKLSGGLQPVTAPPGGSPASVSSLPGLGRLTGLAELDGGGFAVDMPGQLATYESAPLAEPTQITGSPTAEVTVVGEGEAVLFAKLYDVDRSGQATLPQQLVAPLRIDATDAGTTAKVVLPPIDYRVEEGHTLRLAISTSDMSYATPDETATFNIALAGDQGVALPMRPELDAPGGAVPEWTWGLPLASVIVAAALLLVGRPRAGRGDPAPSPGGDPESDPPPLRIDGLTKRYPNGHLAVDDLAFEVRHGQVLGLLGPNGAGKTTTLRMLMGLVRPDSGQIRIFGRRVVPGTPALARLGSFVEGPGALPHLSGRANLDLYWQATGRPAAEARIDDAVRIADLGAALDRPVRTYSQGMRQRLAIAQAMLGLPDLLVLDEPTNGLDPPQIRAMRDVLVAYAAEGRTVVVSSHLLAEVEQTCTHVVVMDRGRKVAEGRVGELVGDGSAVLIGTPDPEATAELAAGIDGVAAAVADTDGVRVQLDGLGSGALVAQLVGLGVQVDRAVPLRRLEDAFLSLIGGGAERDPA</sequence>
<comment type="similarity">
    <text evidence="1">Belongs to the ABC transporter superfamily.</text>
</comment>
<reference evidence="9 10" key="1">
    <citation type="submission" date="2018-03" db="EMBL/GenBank/DDBJ databases">
        <title>Genomic Encyclopedia of Archaeal and Bacterial Type Strains, Phase II (KMG-II): from individual species to whole genera.</title>
        <authorList>
            <person name="Goeker M."/>
        </authorList>
    </citation>
    <scope>NUCLEOTIDE SEQUENCE [LARGE SCALE GENOMIC DNA]</scope>
    <source>
        <strain evidence="9 10">DSM 45312</strain>
    </source>
</reference>
<feature type="region of interest" description="Disordered" evidence="6">
    <location>
        <begin position="239"/>
        <end position="286"/>
    </location>
</feature>
<dbReference type="PROSITE" id="PS00211">
    <property type="entry name" value="ABC_TRANSPORTER_1"/>
    <property type="match status" value="1"/>
</dbReference>
<dbReference type="Gene3D" id="3.40.50.300">
    <property type="entry name" value="P-loop containing nucleotide triphosphate hydrolases"/>
    <property type="match status" value="1"/>
</dbReference>
<dbReference type="Pfam" id="PF08530">
    <property type="entry name" value="PepX_C"/>
    <property type="match status" value="1"/>
</dbReference>
<evidence type="ECO:0000256" key="3">
    <source>
        <dbReference type="ARBA" id="ARBA00022741"/>
    </source>
</evidence>
<dbReference type="SMART" id="SM00382">
    <property type="entry name" value="AAA"/>
    <property type="match status" value="1"/>
</dbReference>
<dbReference type="AlphaFoldDB" id="A0A2P8CR00"/>
<keyword evidence="4" id="KW-0378">Hydrolase</keyword>
<evidence type="ECO:0000256" key="1">
    <source>
        <dbReference type="ARBA" id="ARBA00005417"/>
    </source>
</evidence>
<dbReference type="InterPro" id="IPR027417">
    <property type="entry name" value="P-loop_NTPase"/>
</dbReference>
<dbReference type="Pfam" id="PF02129">
    <property type="entry name" value="Peptidase_S15"/>
    <property type="match status" value="1"/>
</dbReference>
<dbReference type="InterPro" id="IPR000383">
    <property type="entry name" value="Xaa-Pro-like_dom"/>
</dbReference>
<keyword evidence="10" id="KW-1185">Reference proteome</keyword>